<feature type="region of interest" description="Disordered" evidence="1">
    <location>
        <begin position="35"/>
        <end position="58"/>
    </location>
</feature>
<evidence type="ECO:0000256" key="1">
    <source>
        <dbReference type="SAM" id="MobiDB-lite"/>
    </source>
</evidence>
<proteinExistence type="predicted"/>
<dbReference type="KEGG" id="euz:DVS28_a4658"/>
<dbReference type="AlphaFoldDB" id="A0A346Y4C2"/>
<reference evidence="4 5" key="1">
    <citation type="submission" date="2018-09" db="EMBL/GenBank/DDBJ databases">
        <title>Complete genome sequence of Euzebya sp. DY32-46 isolated from seawater of Pacific Ocean.</title>
        <authorList>
            <person name="Xu L."/>
            <person name="Wu Y.-H."/>
            <person name="Xu X.-W."/>
        </authorList>
    </citation>
    <scope>NUCLEOTIDE SEQUENCE [LARGE SCALE GENOMIC DNA]</scope>
    <source>
        <strain evidence="4 5">DY32-46</strain>
    </source>
</reference>
<dbReference type="Pfam" id="PF03724">
    <property type="entry name" value="META"/>
    <property type="match status" value="1"/>
</dbReference>
<feature type="signal peptide" evidence="2">
    <location>
        <begin position="1"/>
        <end position="20"/>
    </location>
</feature>
<evidence type="ECO:0000256" key="2">
    <source>
        <dbReference type="SAM" id="SignalP"/>
    </source>
</evidence>
<dbReference type="Proteomes" id="UP000264006">
    <property type="component" value="Chromosome"/>
</dbReference>
<dbReference type="InterPro" id="IPR053147">
    <property type="entry name" value="Hsp_HslJ-like"/>
</dbReference>
<dbReference type="EMBL" id="CP031165">
    <property type="protein sequence ID" value="AXV09319.1"/>
    <property type="molecule type" value="Genomic_DNA"/>
</dbReference>
<accession>A0A346Y4C2</accession>
<evidence type="ECO:0000259" key="3">
    <source>
        <dbReference type="Pfam" id="PF03724"/>
    </source>
</evidence>
<evidence type="ECO:0000313" key="5">
    <source>
        <dbReference type="Proteomes" id="UP000264006"/>
    </source>
</evidence>
<dbReference type="RefSeq" id="WP_114593517.1">
    <property type="nucleotide sequence ID" value="NZ_CP031165.1"/>
</dbReference>
<organism evidence="4 5">
    <name type="scientific">Euzebya pacifica</name>
    <dbReference type="NCBI Taxonomy" id="1608957"/>
    <lineage>
        <taxon>Bacteria</taxon>
        <taxon>Bacillati</taxon>
        <taxon>Actinomycetota</taxon>
        <taxon>Nitriliruptoria</taxon>
        <taxon>Euzebyales</taxon>
    </lineage>
</organism>
<dbReference type="InterPro" id="IPR038670">
    <property type="entry name" value="HslJ-like_sf"/>
</dbReference>
<dbReference type="PANTHER" id="PTHR35535:SF2">
    <property type="entry name" value="DUF306 DOMAIN-CONTAINING PROTEIN"/>
    <property type="match status" value="1"/>
</dbReference>
<evidence type="ECO:0000313" key="4">
    <source>
        <dbReference type="EMBL" id="AXV09319.1"/>
    </source>
</evidence>
<keyword evidence="5" id="KW-1185">Reference proteome</keyword>
<keyword evidence="2" id="KW-0732">Signal</keyword>
<feature type="domain" description="DUF306" evidence="3">
    <location>
        <begin position="68"/>
        <end position="165"/>
    </location>
</feature>
<sequence>MTRRLPLPLHLATVALLLVAAVGLASCAEDAARSDVGLDSPANETVPAEGSTANGADDLVGDARQAIGQWVLLEGTVDGEAIDVPGGEQITMEITRTQVVGASACNQYSATATIDGDEMTVDAPTTTRMLCADDAMAAESAYIDGLQRITSLDSDGEELVLTGDGVELRFVAA</sequence>
<dbReference type="PANTHER" id="PTHR35535">
    <property type="entry name" value="HEAT SHOCK PROTEIN HSLJ"/>
    <property type="match status" value="1"/>
</dbReference>
<name>A0A346Y4C2_9ACTN</name>
<keyword evidence="4" id="KW-0449">Lipoprotein</keyword>
<feature type="chain" id="PRO_5039476488" evidence="2">
    <location>
        <begin position="21"/>
        <end position="173"/>
    </location>
</feature>
<dbReference type="OrthoDB" id="507754at2"/>
<dbReference type="PROSITE" id="PS51257">
    <property type="entry name" value="PROKAR_LIPOPROTEIN"/>
    <property type="match status" value="1"/>
</dbReference>
<dbReference type="InterPro" id="IPR005184">
    <property type="entry name" value="DUF306_Meta_HslJ"/>
</dbReference>
<protein>
    <submittedName>
        <fullName evidence="4">Lipoprotein</fullName>
    </submittedName>
</protein>
<gene>
    <name evidence="4" type="ORF">DVS28_a4658</name>
</gene>
<dbReference type="Gene3D" id="2.40.128.270">
    <property type="match status" value="1"/>
</dbReference>